<dbReference type="InterPro" id="IPR033712">
    <property type="entry name" value="Pumilio_RNA-bd"/>
</dbReference>
<feature type="repeat" description="Pumilio" evidence="2">
    <location>
        <begin position="642"/>
        <end position="678"/>
    </location>
</feature>
<feature type="compositionally biased region" description="Low complexity" evidence="3">
    <location>
        <begin position="212"/>
        <end position="251"/>
    </location>
</feature>
<organism evidence="5 6">
    <name type="scientific">Anaeramoeba flamelloides</name>
    <dbReference type="NCBI Taxonomy" id="1746091"/>
    <lineage>
        <taxon>Eukaryota</taxon>
        <taxon>Metamonada</taxon>
        <taxon>Anaeramoebidae</taxon>
        <taxon>Anaeramoeba</taxon>
    </lineage>
</organism>
<keyword evidence="1" id="KW-0677">Repeat</keyword>
<dbReference type="Pfam" id="PF00806">
    <property type="entry name" value="PUF"/>
    <property type="match status" value="8"/>
</dbReference>
<feature type="repeat" description="Pumilio" evidence="2">
    <location>
        <begin position="775"/>
        <end position="811"/>
    </location>
</feature>
<evidence type="ECO:0000313" key="5">
    <source>
        <dbReference type="EMBL" id="KAJ3439948.1"/>
    </source>
</evidence>
<feature type="domain" description="PUM-HD" evidence="4">
    <location>
        <begin position="475"/>
        <end position="837"/>
    </location>
</feature>
<feature type="region of interest" description="Disordered" evidence="3">
    <location>
        <begin position="145"/>
        <end position="251"/>
    </location>
</feature>
<dbReference type="PANTHER" id="PTHR12537:SF13">
    <property type="entry name" value="PUMILIO HOMOLOGY DOMAIN FAMILY MEMBER 4"/>
    <property type="match status" value="1"/>
</dbReference>
<dbReference type="SUPFAM" id="SSF48371">
    <property type="entry name" value="ARM repeat"/>
    <property type="match status" value="1"/>
</dbReference>
<dbReference type="InterPro" id="IPR011989">
    <property type="entry name" value="ARM-like"/>
</dbReference>
<sequence length="867" mass="101737">MSKERKTPYLPLLMGTETIPPQLTRSTSAPQNLSFIPQGIFAYDTKFGKLFVSSNNSKNNQRRNPQNPNSFLESYNFSSDPFVSSKESSSQMSSKSDKSLDQLDFLNLKLVEDNNFKKQNSRKQTNQNNKKSTNIFLDFESFSSNHQNVKQSKRNQKITKKKKQTPKYDFQFGYSQNRKGKKKKKKKKDKKDRKKPINLINKKRKKKKGPKKNNLTMNNNNFENLYQKTLNQNNPNSNTNSNSIPNSNSNQNLNYYKKKIEKKKSIIHLRKLRKQQPRRSWSLVYPYQNEQFGFNNSNRLNKSKMKQNSEELMNNKYINNHSRNSINSNNNKNNNNNNNNNNNRNNNNNNNNSNNNKNYQNHYLDLTNKQFTLGNIIPNNGLSYSSLKLNKNKENKRKGRQINLNQNNNVKKQIYFGNENKTQNNNKNPLENEFYSYSNFPSFFGTGFNNSCIPKTQQLSRRTNHPKKLGHRRAKSHDAISNRTRFKNYLSPYFQQIIGVIYNIAKDPTECCILQKKIEKSKDPKVCRIILNEISQHIIKLIKDPFGNYLIQKIYEFATDQDKSLILEQISSDFLSISLNQYGTRAVQKIIELIEEPEHSALIIDPIKSIIIELSNDPHGNHILQKCLLHLHEKDKKYIYKGIVEYCVEISTHKNGCCVIQRCIDSVKEQEDFDYIVQTIVDNALVLIQDRYGNYVVQYILDLGFQSKQLALVVKEHFFSLSIQKFSSNVVEKCLKLFNQEYKKLLIYQLINHPIIENNNKNNKKNNNNKNEINNVNNKFILKLLKDRYANYVIQTALDVANDEDNEKLSDVIYPHLSFIVNTRYGKKIQQKIYRKNVKKRLQLNRPRNRGHVKSRSWVRSVSRKKY</sequence>
<protein>
    <submittedName>
        <fullName evidence="5">Pumilio homology domain family member</fullName>
    </submittedName>
</protein>
<evidence type="ECO:0000256" key="1">
    <source>
        <dbReference type="ARBA" id="ARBA00022737"/>
    </source>
</evidence>
<dbReference type="InterPro" id="IPR001313">
    <property type="entry name" value="Pumilio_RNA-bd_rpt"/>
</dbReference>
<dbReference type="InterPro" id="IPR016024">
    <property type="entry name" value="ARM-type_fold"/>
</dbReference>
<dbReference type="InterPro" id="IPR033133">
    <property type="entry name" value="PUM-HD"/>
</dbReference>
<dbReference type="CDD" id="cd07920">
    <property type="entry name" value="Pumilio"/>
    <property type="match status" value="1"/>
</dbReference>
<dbReference type="Proteomes" id="UP001146793">
    <property type="component" value="Unassembled WGS sequence"/>
</dbReference>
<dbReference type="PANTHER" id="PTHR12537">
    <property type="entry name" value="RNA BINDING PROTEIN PUMILIO-RELATED"/>
    <property type="match status" value="1"/>
</dbReference>
<feature type="region of interest" description="Disordered" evidence="3">
    <location>
        <begin position="845"/>
        <end position="867"/>
    </location>
</feature>
<feature type="region of interest" description="Disordered" evidence="3">
    <location>
        <begin position="320"/>
        <end position="360"/>
    </location>
</feature>
<reference evidence="5" key="1">
    <citation type="submission" date="2022-08" db="EMBL/GenBank/DDBJ databases">
        <title>Novel sulphate-reducing endosymbionts in the free-living metamonad Anaeramoeba.</title>
        <authorList>
            <person name="Jerlstrom-Hultqvist J."/>
            <person name="Cepicka I."/>
            <person name="Gallot-Lavallee L."/>
            <person name="Salas-Leiva D."/>
            <person name="Curtis B.A."/>
            <person name="Zahonova K."/>
            <person name="Pipaliya S."/>
            <person name="Dacks J."/>
            <person name="Roger A.J."/>
        </authorList>
    </citation>
    <scope>NUCLEOTIDE SEQUENCE</scope>
    <source>
        <strain evidence="5">Busselton2</strain>
    </source>
</reference>
<dbReference type="GO" id="GO:0010608">
    <property type="term" value="P:post-transcriptional regulation of gene expression"/>
    <property type="evidence" value="ECO:0007669"/>
    <property type="project" value="TreeGrafter"/>
</dbReference>
<comment type="caution">
    <text evidence="5">The sequence shown here is derived from an EMBL/GenBank/DDBJ whole genome shotgun (WGS) entry which is preliminary data.</text>
</comment>
<dbReference type="GO" id="GO:0005737">
    <property type="term" value="C:cytoplasm"/>
    <property type="evidence" value="ECO:0007669"/>
    <property type="project" value="TreeGrafter"/>
</dbReference>
<feature type="compositionally biased region" description="Basic residues" evidence="3">
    <location>
        <begin position="178"/>
        <end position="211"/>
    </location>
</feature>
<dbReference type="Gene3D" id="1.25.10.10">
    <property type="entry name" value="Leucine-rich Repeat Variant"/>
    <property type="match status" value="1"/>
</dbReference>
<feature type="compositionally biased region" description="Basic residues" evidence="3">
    <location>
        <begin position="151"/>
        <end position="165"/>
    </location>
</feature>
<dbReference type="FunFam" id="1.25.10.10:FF:000237">
    <property type="entry name" value="Pumilio homolog 9"/>
    <property type="match status" value="1"/>
</dbReference>
<feature type="repeat" description="Pumilio" evidence="2">
    <location>
        <begin position="569"/>
        <end position="605"/>
    </location>
</feature>
<dbReference type="GO" id="GO:0003729">
    <property type="term" value="F:mRNA binding"/>
    <property type="evidence" value="ECO:0007669"/>
    <property type="project" value="TreeGrafter"/>
</dbReference>
<feature type="repeat" description="Pumilio" evidence="2">
    <location>
        <begin position="533"/>
        <end position="568"/>
    </location>
</feature>
<feature type="compositionally biased region" description="Low complexity" evidence="3">
    <location>
        <begin position="54"/>
        <end position="70"/>
    </location>
</feature>
<feature type="compositionally biased region" description="Low complexity" evidence="3">
    <location>
        <begin position="320"/>
        <end position="358"/>
    </location>
</feature>
<dbReference type="AlphaFoldDB" id="A0AAV7ZDZ6"/>
<dbReference type="PROSITE" id="PS50303">
    <property type="entry name" value="PUM_HD"/>
    <property type="match status" value="1"/>
</dbReference>
<evidence type="ECO:0000313" key="6">
    <source>
        <dbReference type="Proteomes" id="UP001146793"/>
    </source>
</evidence>
<evidence type="ECO:0000256" key="2">
    <source>
        <dbReference type="PROSITE-ProRule" id="PRU00317"/>
    </source>
</evidence>
<accession>A0AAV7ZDZ6</accession>
<dbReference type="PROSITE" id="PS50302">
    <property type="entry name" value="PUM"/>
    <property type="match status" value="6"/>
</dbReference>
<feature type="repeat" description="Pumilio" evidence="2">
    <location>
        <begin position="679"/>
        <end position="715"/>
    </location>
</feature>
<gene>
    <name evidence="5" type="ORF">M0812_15993</name>
</gene>
<proteinExistence type="predicted"/>
<feature type="region of interest" description="Disordered" evidence="3">
    <location>
        <begin position="54"/>
        <end position="74"/>
    </location>
</feature>
<evidence type="ECO:0000259" key="4">
    <source>
        <dbReference type="PROSITE" id="PS50303"/>
    </source>
</evidence>
<name>A0AAV7ZDZ6_9EUKA</name>
<feature type="repeat" description="Pumilio" evidence="2">
    <location>
        <begin position="606"/>
        <end position="641"/>
    </location>
</feature>
<dbReference type="SMART" id="SM00025">
    <property type="entry name" value="Pumilio"/>
    <property type="match status" value="8"/>
</dbReference>
<evidence type="ECO:0000256" key="3">
    <source>
        <dbReference type="SAM" id="MobiDB-lite"/>
    </source>
</evidence>
<dbReference type="EMBL" id="JANTQA010000032">
    <property type="protein sequence ID" value="KAJ3439948.1"/>
    <property type="molecule type" value="Genomic_DNA"/>
</dbReference>